<proteinExistence type="inferred from homology"/>
<feature type="zinc finger region" description="UBR-type" evidence="9">
    <location>
        <begin position="69"/>
        <end position="141"/>
    </location>
</feature>
<keyword evidence="6 10" id="KW-0833">Ubl conjugation pathway</keyword>
<keyword evidence="4 10" id="KW-0479">Metal-binding</keyword>
<comment type="catalytic activity">
    <reaction evidence="1 10">
        <text>S-ubiquitinyl-[E2 ubiquitin-conjugating enzyme]-L-cysteine + [acceptor protein]-L-lysine = [E2 ubiquitin-conjugating enzyme]-L-cysteine + N(6)-ubiquitinyl-[acceptor protein]-L-lysine.</text>
        <dbReference type="EC" id="2.3.2.27"/>
    </reaction>
</comment>
<evidence type="ECO:0000256" key="8">
    <source>
        <dbReference type="ARBA" id="ARBA00046341"/>
    </source>
</evidence>
<organism evidence="12 13">
    <name type="scientific">Thelohanellus kitauei</name>
    <name type="common">Myxosporean</name>
    <dbReference type="NCBI Taxonomy" id="669202"/>
    <lineage>
        <taxon>Eukaryota</taxon>
        <taxon>Metazoa</taxon>
        <taxon>Cnidaria</taxon>
        <taxon>Myxozoa</taxon>
        <taxon>Myxosporea</taxon>
        <taxon>Bivalvulida</taxon>
        <taxon>Platysporina</taxon>
        <taxon>Myxobolidae</taxon>
        <taxon>Thelohanellus</taxon>
    </lineage>
</organism>
<evidence type="ECO:0000256" key="4">
    <source>
        <dbReference type="ARBA" id="ARBA00022723"/>
    </source>
</evidence>
<keyword evidence="13" id="KW-1185">Reference proteome</keyword>
<dbReference type="GO" id="GO:0061630">
    <property type="term" value="F:ubiquitin protein ligase activity"/>
    <property type="evidence" value="ECO:0007669"/>
    <property type="project" value="UniProtKB-UniRule"/>
</dbReference>
<gene>
    <name evidence="12" type="ORF">RF11_07417</name>
</gene>
<keyword evidence="3 10" id="KW-0808">Transferase</keyword>
<sequence length="496" mass="58158">MQEEIQKNLDDILINGLFLSMMDVDKNSMNPFSDDKLKKFVIDVLRDYIFAGGGTELKNMFYSNVGCMSRCINVFVGGETIYSCLDCRNNKMNVLCHDCFLNSEHVNHNNVVLENAMGGGCCDCGDAESWKRDYCCAKHTIYEESFDNLTNELVERIYHIIKHLCKYLEMIFYWDFSLLDTKIDQMLDKYIARYHPDSTPDDEGQNYLTKGKIKSADVGIRKHCLITWHVSQNLDTTDLFVSFGIKKNKAKSISDEVNLYGYTSMMFQKDFSECAVFVCQIEPKLKKWKKATQFFGIIKVHRLYFTKLSTQLMCFINEICCAKRRLLNLLLEVLAEANLVKSYVFNERSIWRDLRYNMIYRILLPLTYFEEGKMYIARFYLQNIEQIYDLHINDWYDKMFCFVSLTTQFMTSPRIIEYLGENGYFYKVFDCISCFIRSKMLEDGGCDMIATNEVEKMKMGRFQAFRNSLIECFYTNLEGHVGLKSFNLKLKALQNE</sequence>
<dbReference type="OMA" id="FINEICC"/>
<dbReference type="InterPro" id="IPR039164">
    <property type="entry name" value="UBR1-like"/>
</dbReference>
<evidence type="ECO:0000313" key="12">
    <source>
        <dbReference type="EMBL" id="KII69535.1"/>
    </source>
</evidence>
<evidence type="ECO:0000256" key="5">
    <source>
        <dbReference type="ARBA" id="ARBA00022771"/>
    </source>
</evidence>
<dbReference type="Proteomes" id="UP000031668">
    <property type="component" value="Unassembled WGS sequence"/>
</dbReference>
<dbReference type="UniPathway" id="UPA00143"/>
<evidence type="ECO:0000313" key="13">
    <source>
        <dbReference type="Proteomes" id="UP000031668"/>
    </source>
</evidence>
<dbReference type="CDD" id="cd19672">
    <property type="entry name" value="UBR-box_UBR1_like"/>
    <property type="match status" value="1"/>
</dbReference>
<dbReference type="AlphaFoldDB" id="A0A0C2MZI1"/>
<evidence type="ECO:0000256" key="1">
    <source>
        <dbReference type="ARBA" id="ARBA00000900"/>
    </source>
</evidence>
<dbReference type="Gene3D" id="2.10.110.30">
    <property type="match status" value="1"/>
</dbReference>
<protein>
    <recommendedName>
        <fullName evidence="10">E3 ubiquitin-protein ligase</fullName>
        <ecNumber evidence="10">2.3.2.27</ecNumber>
    </recommendedName>
</protein>
<evidence type="ECO:0000256" key="2">
    <source>
        <dbReference type="ARBA" id="ARBA00004906"/>
    </source>
</evidence>
<evidence type="ECO:0000256" key="10">
    <source>
        <dbReference type="RuleBase" id="RU366018"/>
    </source>
</evidence>
<dbReference type="GO" id="GO:0005737">
    <property type="term" value="C:cytoplasm"/>
    <property type="evidence" value="ECO:0007669"/>
    <property type="project" value="TreeGrafter"/>
</dbReference>
<evidence type="ECO:0000259" key="11">
    <source>
        <dbReference type="PROSITE" id="PS51157"/>
    </source>
</evidence>
<dbReference type="GO" id="GO:0000151">
    <property type="term" value="C:ubiquitin ligase complex"/>
    <property type="evidence" value="ECO:0007669"/>
    <property type="project" value="TreeGrafter"/>
</dbReference>
<dbReference type="Pfam" id="PF02207">
    <property type="entry name" value="zf-UBR"/>
    <property type="match status" value="1"/>
</dbReference>
<dbReference type="SMART" id="SM00396">
    <property type="entry name" value="ZnF_UBR1"/>
    <property type="match status" value="1"/>
</dbReference>
<dbReference type="PANTHER" id="PTHR21497:SF49">
    <property type="entry name" value="E3 UBIQUITIN-PROTEIN LIGASE"/>
    <property type="match status" value="1"/>
</dbReference>
<accession>A0A0C2MZI1</accession>
<comment type="caution">
    <text evidence="12">The sequence shown here is derived from an EMBL/GenBank/DDBJ whole genome shotgun (WGS) entry which is preliminary data.</text>
</comment>
<evidence type="ECO:0000256" key="3">
    <source>
        <dbReference type="ARBA" id="ARBA00022679"/>
    </source>
</evidence>
<dbReference type="EC" id="2.3.2.27" evidence="10"/>
<dbReference type="GO" id="GO:0071596">
    <property type="term" value="P:ubiquitin-dependent protein catabolic process via the N-end rule pathway"/>
    <property type="evidence" value="ECO:0007669"/>
    <property type="project" value="UniProtKB-UniRule"/>
</dbReference>
<dbReference type="EMBL" id="JWZT01002387">
    <property type="protein sequence ID" value="KII69535.1"/>
    <property type="molecule type" value="Genomic_DNA"/>
</dbReference>
<comment type="similarity">
    <text evidence="8 10">Belongs to the E3 ubiquitin-protein ligase UBR1-like family.</text>
</comment>
<comment type="function">
    <text evidence="10">Ubiquitin ligase protein which is a component of the N-end rule pathway. Recognizes and binds to proteins bearing specific N-terminal residues that are destabilizing according to the N-end rule, leading to their ubiquitination and subsequent degradation.</text>
</comment>
<evidence type="ECO:0000256" key="9">
    <source>
        <dbReference type="PROSITE-ProRule" id="PRU00508"/>
    </source>
</evidence>
<dbReference type="InterPro" id="IPR003126">
    <property type="entry name" value="Znf_UBR"/>
</dbReference>
<name>A0A0C2MZI1_THEKT</name>
<feature type="domain" description="UBR-type" evidence="11">
    <location>
        <begin position="69"/>
        <end position="141"/>
    </location>
</feature>
<dbReference type="PROSITE" id="PS51157">
    <property type="entry name" value="ZF_UBR"/>
    <property type="match status" value="1"/>
</dbReference>
<evidence type="ECO:0000256" key="7">
    <source>
        <dbReference type="ARBA" id="ARBA00022833"/>
    </source>
</evidence>
<dbReference type="GO" id="GO:0008270">
    <property type="term" value="F:zinc ion binding"/>
    <property type="evidence" value="ECO:0007669"/>
    <property type="project" value="UniProtKB-UniRule"/>
</dbReference>
<keyword evidence="7 10" id="KW-0862">Zinc</keyword>
<dbReference type="FunFam" id="2.10.110.30:FF:000002">
    <property type="entry name" value="Putative e3 ubiquitin-protein ligase ubr3"/>
    <property type="match status" value="1"/>
</dbReference>
<reference evidence="12 13" key="1">
    <citation type="journal article" date="2014" name="Genome Biol. Evol.">
        <title>The genome of the myxosporean Thelohanellus kitauei shows adaptations to nutrient acquisition within its fish host.</title>
        <authorList>
            <person name="Yang Y."/>
            <person name="Xiong J."/>
            <person name="Zhou Z."/>
            <person name="Huo F."/>
            <person name="Miao W."/>
            <person name="Ran C."/>
            <person name="Liu Y."/>
            <person name="Zhang J."/>
            <person name="Feng J."/>
            <person name="Wang M."/>
            <person name="Wang M."/>
            <person name="Wang L."/>
            <person name="Yao B."/>
        </authorList>
    </citation>
    <scope>NUCLEOTIDE SEQUENCE [LARGE SCALE GENOMIC DNA]</scope>
    <source>
        <strain evidence="12">Wuqing</strain>
    </source>
</reference>
<dbReference type="OrthoDB" id="26387at2759"/>
<dbReference type="GO" id="GO:0016567">
    <property type="term" value="P:protein ubiquitination"/>
    <property type="evidence" value="ECO:0007669"/>
    <property type="project" value="UniProtKB-UniRule"/>
</dbReference>
<comment type="pathway">
    <text evidence="2 10">Protein modification; protein ubiquitination.</text>
</comment>
<keyword evidence="5 10" id="KW-0863">Zinc-finger</keyword>
<dbReference type="PANTHER" id="PTHR21497">
    <property type="entry name" value="UBIQUITIN LIGASE E3 ALPHA-RELATED"/>
    <property type="match status" value="1"/>
</dbReference>
<evidence type="ECO:0000256" key="6">
    <source>
        <dbReference type="ARBA" id="ARBA00022786"/>
    </source>
</evidence>